<gene>
    <name evidence="1" type="ORF">MmTuc01_1599</name>
</gene>
<dbReference type="Proteomes" id="UP000011718">
    <property type="component" value="Chromosome"/>
</dbReference>
<reference evidence="1 2" key="1">
    <citation type="journal article" date="2013" name="Genome Announc.">
        <title>Complete Genome of a Methanosarcina mazei Strain Isolated from Sediment Samples from an Amazonian Flooded Area.</title>
        <authorList>
            <person name="Assis das Gracas D."/>
            <person name="Thiago Juca Ramos R."/>
            <person name="Vieira Araujo A.C."/>
            <person name="Zahlouth R."/>
            <person name="Ribeiro Carneiro A."/>
            <person name="Souza Lopes T."/>
            <person name="Azevedo Barauna R."/>
            <person name="Azevedo V."/>
            <person name="Cruz Schneider M.P."/>
            <person name="Pellizari V.H."/>
            <person name="Silva A."/>
        </authorList>
    </citation>
    <scope>NUCLEOTIDE SEQUENCE [LARGE SCALE GENOMIC DNA]</scope>
    <source>
        <strain evidence="1 2">Tuc01</strain>
    </source>
</reference>
<evidence type="ECO:0000313" key="2">
    <source>
        <dbReference type="Proteomes" id="UP000011718"/>
    </source>
</evidence>
<organism evidence="1 2">
    <name type="scientific">Methanosarcina mazei Tuc01</name>
    <dbReference type="NCBI Taxonomy" id="1236903"/>
    <lineage>
        <taxon>Archaea</taxon>
        <taxon>Methanobacteriati</taxon>
        <taxon>Methanobacteriota</taxon>
        <taxon>Stenosarchaea group</taxon>
        <taxon>Methanomicrobia</taxon>
        <taxon>Methanosarcinales</taxon>
        <taxon>Methanosarcinaceae</taxon>
        <taxon>Methanosarcina</taxon>
    </lineage>
</organism>
<name>M1Q3X3_METMZ</name>
<dbReference type="AlphaFoldDB" id="M1Q3X3"/>
<evidence type="ECO:0000313" key="1">
    <source>
        <dbReference type="EMBL" id="AGF96955.1"/>
    </source>
</evidence>
<sequence>MSWYSGIFLFIFVIKDRPERIWQHILLLIPNKTYYLYYFFDYLSFDIYT</sequence>
<dbReference type="EMBL" id="CP004144">
    <property type="protein sequence ID" value="AGF96955.1"/>
    <property type="molecule type" value="Genomic_DNA"/>
</dbReference>
<proteinExistence type="predicted"/>
<protein>
    <submittedName>
        <fullName evidence="1">Uncharacterized protein</fullName>
    </submittedName>
</protein>
<dbReference type="KEGG" id="mmaz:MmTuc01_1599"/>
<dbReference type="HOGENOM" id="CLU_3130871_0_0_2"/>
<accession>M1Q3X3</accession>
<dbReference type="BioCyc" id="MMAZ1236903:G139K-1524-MONOMER"/>